<keyword evidence="2" id="KW-1185">Reference proteome</keyword>
<dbReference type="RefSeq" id="WP_016558336.1">
    <property type="nucleotide sequence ID" value="NZ_AEYE02000037.1"/>
</dbReference>
<evidence type="ECO:0000313" key="1">
    <source>
        <dbReference type="EMBL" id="EPE94076.1"/>
    </source>
</evidence>
<dbReference type="Pfam" id="PF05284">
    <property type="entry name" value="DUF736"/>
    <property type="match status" value="1"/>
</dbReference>
<geneLocation type="plasmid" evidence="1">
    <name>pRg502b</name>
</geneLocation>
<sequence>MATIGSFNASSDGFTGTIKTLNLNVKAKIIRVERSSEGAPDFRVLAGTVEFGAGWQKQARDSERDYISVKLDDPSFAAPIYATLAEVQGQEGLQLIWSRNARR</sequence>
<dbReference type="eggNOG" id="COG5489">
    <property type="taxonomic scope" value="Bacteria"/>
</dbReference>
<dbReference type="EMBL" id="AEYE02000037">
    <property type="protein sequence ID" value="EPE94076.1"/>
    <property type="molecule type" value="Genomic_DNA"/>
</dbReference>
<dbReference type="HOGENOM" id="CLU_109334_1_0_5"/>
<proteinExistence type="predicted"/>
<gene>
    <name evidence="1" type="ORF">RGCCGE502_32222</name>
</gene>
<dbReference type="Proteomes" id="UP000014411">
    <property type="component" value="Unassembled WGS sequence"/>
</dbReference>
<dbReference type="InterPro" id="IPR007948">
    <property type="entry name" value="DUF736"/>
</dbReference>
<evidence type="ECO:0000313" key="2">
    <source>
        <dbReference type="Proteomes" id="UP000014411"/>
    </source>
</evidence>
<protein>
    <recommendedName>
        <fullName evidence="3">DUF736 domain-containing protein</fullName>
    </recommendedName>
</protein>
<keyword evidence="1" id="KW-0614">Plasmid</keyword>
<reference evidence="1 2" key="1">
    <citation type="journal article" date="2012" name="J. Bacteriol.">
        <title>Genome sequence of Rhizobium grahamii CCGE502, a broad-host-range symbiont with low nodulation competitiveness in Phaseolus vulgaris.</title>
        <authorList>
            <person name="Althabegoiti M.J."/>
            <person name="Lozano L."/>
            <person name="Torres-Tejerizo G."/>
            <person name="Ormeno-Orrillo E."/>
            <person name="Rogel M.A."/>
            <person name="Gonzalez V."/>
            <person name="Martinez-Romero E."/>
        </authorList>
    </citation>
    <scope>NUCLEOTIDE SEQUENCE [LARGE SCALE GENOMIC DNA]</scope>
    <source>
        <strain evidence="1 2">CCGE 502</strain>
        <plasmid evidence="1">pRg502b</plasmid>
    </source>
</reference>
<name>S3HKX4_9HYPH</name>
<organism evidence="1 2">
    <name type="scientific">Rhizobium grahamii CCGE 502</name>
    <dbReference type="NCBI Taxonomy" id="990285"/>
    <lineage>
        <taxon>Bacteria</taxon>
        <taxon>Pseudomonadati</taxon>
        <taxon>Pseudomonadota</taxon>
        <taxon>Alphaproteobacteria</taxon>
        <taxon>Hyphomicrobiales</taxon>
        <taxon>Rhizobiaceae</taxon>
        <taxon>Rhizobium/Agrobacterium group</taxon>
        <taxon>Rhizobium</taxon>
    </lineage>
</organism>
<dbReference type="AlphaFoldDB" id="S3HKX4"/>
<evidence type="ECO:0008006" key="3">
    <source>
        <dbReference type="Google" id="ProtNLM"/>
    </source>
</evidence>
<comment type="caution">
    <text evidence="1">The sequence shown here is derived from an EMBL/GenBank/DDBJ whole genome shotgun (WGS) entry which is preliminary data.</text>
</comment>
<accession>S3HKX4</accession>